<evidence type="ECO:0000256" key="1">
    <source>
        <dbReference type="SAM" id="MobiDB-lite"/>
    </source>
</evidence>
<feature type="region of interest" description="Disordered" evidence="1">
    <location>
        <begin position="90"/>
        <end position="192"/>
    </location>
</feature>
<dbReference type="PROSITE" id="PS51257">
    <property type="entry name" value="PROKAR_LIPOPROTEIN"/>
    <property type="match status" value="1"/>
</dbReference>
<evidence type="ECO:0000313" key="2">
    <source>
        <dbReference type="EMBL" id="CAD8475679.1"/>
    </source>
</evidence>
<protein>
    <submittedName>
        <fullName evidence="2">Uncharacterized protein</fullName>
    </submittedName>
</protein>
<dbReference type="AlphaFoldDB" id="A0A7S0E6E6"/>
<proteinExistence type="predicted"/>
<dbReference type="EMBL" id="HBEP01007823">
    <property type="protein sequence ID" value="CAD8475679.1"/>
    <property type="molecule type" value="Transcribed_RNA"/>
</dbReference>
<sequence>MGRPLTQINGVLIACGGCHACTMTSNGSSGKFVHSCGLDRRCSMREFVHGMAVPLGISNEPMSVPTPLTAAERVAKRELRKRLLEHAESVGIVRAKKGNPRQPSRRVPPSDEMGSDESFSPSESAEVEPQQDAVQGGEGEQQQKDDSPAESDDEPDAPQPAARPRDARTGRFGPARDTTDPELLGSRYRVGA</sequence>
<accession>A0A7S0E6E6</accession>
<organism evidence="2">
    <name type="scientific">Phaeocystis antarctica</name>
    <dbReference type="NCBI Taxonomy" id="33657"/>
    <lineage>
        <taxon>Eukaryota</taxon>
        <taxon>Haptista</taxon>
        <taxon>Haptophyta</taxon>
        <taxon>Prymnesiophyceae</taxon>
        <taxon>Phaeocystales</taxon>
        <taxon>Phaeocystaceae</taxon>
        <taxon>Phaeocystis</taxon>
    </lineage>
</organism>
<gene>
    <name evidence="2" type="ORF">PANT1444_LOCUS4402</name>
</gene>
<reference evidence="2" key="1">
    <citation type="submission" date="2021-01" db="EMBL/GenBank/DDBJ databases">
        <authorList>
            <person name="Corre E."/>
            <person name="Pelletier E."/>
            <person name="Niang G."/>
            <person name="Scheremetjew M."/>
            <person name="Finn R."/>
            <person name="Kale V."/>
            <person name="Holt S."/>
            <person name="Cochrane G."/>
            <person name="Meng A."/>
            <person name="Brown T."/>
            <person name="Cohen L."/>
        </authorList>
    </citation>
    <scope>NUCLEOTIDE SEQUENCE</scope>
    <source>
        <strain evidence="2">CCMP1374</strain>
    </source>
</reference>
<name>A0A7S0E6E6_9EUKA</name>